<evidence type="ECO:0000256" key="2">
    <source>
        <dbReference type="ARBA" id="ARBA00022695"/>
    </source>
</evidence>
<dbReference type="GO" id="GO:0016779">
    <property type="term" value="F:nucleotidyltransferase activity"/>
    <property type="evidence" value="ECO:0007669"/>
    <property type="project" value="UniProtKB-KW"/>
</dbReference>
<dbReference type="InterPro" id="IPR025877">
    <property type="entry name" value="MobA-like_NTP_Trfase"/>
</dbReference>
<organism evidence="4">
    <name type="scientific">uncultured Chloroflexota bacterium</name>
    <dbReference type="NCBI Taxonomy" id="166587"/>
    <lineage>
        <taxon>Bacteria</taxon>
        <taxon>Bacillati</taxon>
        <taxon>Chloroflexota</taxon>
        <taxon>environmental samples</taxon>
    </lineage>
</organism>
<dbReference type="InterPro" id="IPR029044">
    <property type="entry name" value="Nucleotide-diphossugar_trans"/>
</dbReference>
<dbReference type="CDD" id="cd02523">
    <property type="entry name" value="PC_cytidylyltransferase"/>
    <property type="match status" value="1"/>
</dbReference>
<dbReference type="PANTHER" id="PTHR43584:SF8">
    <property type="entry name" value="N-ACETYLMURAMATE ALPHA-1-PHOSPHATE URIDYLYLTRANSFERASE"/>
    <property type="match status" value="1"/>
</dbReference>
<reference evidence="4" key="1">
    <citation type="submission" date="2020-02" db="EMBL/GenBank/DDBJ databases">
        <authorList>
            <person name="Meier V. D."/>
        </authorList>
    </citation>
    <scope>NUCLEOTIDE SEQUENCE</scope>
    <source>
        <strain evidence="4">AVDCRST_MAG77</strain>
    </source>
</reference>
<dbReference type="EMBL" id="CADCTC010000002">
    <property type="protein sequence ID" value="CAA9210938.1"/>
    <property type="molecule type" value="Genomic_DNA"/>
</dbReference>
<sequence>MKAIIIGAGRGRRLMPLTENQPKCFAPVGGKRILDWVLEALAGGGFAPRDVVFIGGYQIGVVRQAYPEFTYVENTDWERNNILASLFCAESFMQDGFVCSYADIIYRPDPVRRLVQSPADITLVVDTDFRRRYLRRSMHPESDAEKVRADGDRILEVTRRIPGEEAAGEYIGVARFTARGAAQLREHYHRVVGTHGEEGAFQGAASVRMAYLIHLFQEMLDHGVDMRRVDTPGEYHEIDTTEDYQIAQDDWR</sequence>
<proteinExistence type="predicted"/>
<evidence type="ECO:0000259" key="3">
    <source>
        <dbReference type="Pfam" id="PF12804"/>
    </source>
</evidence>
<dbReference type="AlphaFoldDB" id="A0A6J4H0I9"/>
<protein>
    <recommendedName>
        <fullName evidence="3">MobA-like NTP transferase domain-containing protein</fullName>
    </recommendedName>
</protein>
<gene>
    <name evidence="4" type="ORF">AVDCRST_MAG77-262</name>
</gene>
<accession>A0A6J4H0I9</accession>
<dbReference type="Pfam" id="PF12804">
    <property type="entry name" value="NTP_transf_3"/>
    <property type="match status" value="1"/>
</dbReference>
<dbReference type="PANTHER" id="PTHR43584">
    <property type="entry name" value="NUCLEOTIDYL TRANSFERASE"/>
    <property type="match status" value="1"/>
</dbReference>
<keyword evidence="2" id="KW-0548">Nucleotidyltransferase</keyword>
<evidence type="ECO:0000256" key="1">
    <source>
        <dbReference type="ARBA" id="ARBA00022679"/>
    </source>
</evidence>
<evidence type="ECO:0000313" key="4">
    <source>
        <dbReference type="EMBL" id="CAA9210938.1"/>
    </source>
</evidence>
<name>A0A6J4H0I9_9CHLR</name>
<keyword evidence="1" id="KW-0808">Transferase</keyword>
<dbReference type="InterPro" id="IPR050065">
    <property type="entry name" value="GlmU-like"/>
</dbReference>
<feature type="domain" description="MobA-like NTP transferase" evidence="3">
    <location>
        <begin position="3"/>
        <end position="127"/>
    </location>
</feature>
<dbReference type="SUPFAM" id="SSF53448">
    <property type="entry name" value="Nucleotide-diphospho-sugar transferases"/>
    <property type="match status" value="1"/>
</dbReference>
<dbReference type="Gene3D" id="3.90.550.10">
    <property type="entry name" value="Spore Coat Polysaccharide Biosynthesis Protein SpsA, Chain A"/>
    <property type="match status" value="1"/>
</dbReference>